<sequence>MACSLFSVQQNFKNENEKAAFWRGIKKSDLHILRAGTILLFILSWAPFQARVKSSQVILSKRKTIKCSRRFQYDVNGCVRRLFSGGERLFKKPFERTLDRVADTAPHGISESELCFMIMMHGDKIKELQNHLKKAVDRENWISHGVDLQLTKLADVIEAHKDVVKIEEEIQRLQQKVALVGSRC</sequence>
<dbReference type="Proteomes" id="UP001054945">
    <property type="component" value="Unassembled WGS sequence"/>
</dbReference>
<keyword evidence="1" id="KW-0175">Coiled coil</keyword>
<evidence type="ECO:0000313" key="3">
    <source>
        <dbReference type="Proteomes" id="UP001054945"/>
    </source>
</evidence>
<gene>
    <name evidence="2" type="ORF">CEXT_630461</name>
</gene>
<evidence type="ECO:0000256" key="1">
    <source>
        <dbReference type="SAM" id="Coils"/>
    </source>
</evidence>
<comment type="caution">
    <text evidence="2">The sequence shown here is derived from an EMBL/GenBank/DDBJ whole genome shotgun (WGS) entry which is preliminary data.</text>
</comment>
<name>A0AAV4VA91_CAEEX</name>
<feature type="coiled-coil region" evidence="1">
    <location>
        <begin position="156"/>
        <end position="183"/>
    </location>
</feature>
<proteinExistence type="predicted"/>
<organism evidence="2 3">
    <name type="scientific">Caerostris extrusa</name>
    <name type="common">Bark spider</name>
    <name type="synonym">Caerostris bankana</name>
    <dbReference type="NCBI Taxonomy" id="172846"/>
    <lineage>
        <taxon>Eukaryota</taxon>
        <taxon>Metazoa</taxon>
        <taxon>Ecdysozoa</taxon>
        <taxon>Arthropoda</taxon>
        <taxon>Chelicerata</taxon>
        <taxon>Arachnida</taxon>
        <taxon>Araneae</taxon>
        <taxon>Araneomorphae</taxon>
        <taxon>Entelegynae</taxon>
        <taxon>Araneoidea</taxon>
        <taxon>Araneidae</taxon>
        <taxon>Caerostris</taxon>
    </lineage>
</organism>
<accession>A0AAV4VA91</accession>
<dbReference type="AlphaFoldDB" id="A0AAV4VA91"/>
<dbReference type="EMBL" id="BPLR01014159">
    <property type="protein sequence ID" value="GIY66856.1"/>
    <property type="molecule type" value="Genomic_DNA"/>
</dbReference>
<protein>
    <submittedName>
        <fullName evidence="2">Uncharacterized protein</fullName>
    </submittedName>
</protein>
<reference evidence="2 3" key="1">
    <citation type="submission" date="2021-06" db="EMBL/GenBank/DDBJ databases">
        <title>Caerostris extrusa draft genome.</title>
        <authorList>
            <person name="Kono N."/>
            <person name="Arakawa K."/>
        </authorList>
    </citation>
    <scope>NUCLEOTIDE SEQUENCE [LARGE SCALE GENOMIC DNA]</scope>
</reference>
<keyword evidence="3" id="KW-1185">Reference proteome</keyword>
<evidence type="ECO:0000313" key="2">
    <source>
        <dbReference type="EMBL" id="GIY66856.1"/>
    </source>
</evidence>